<evidence type="ECO:0000313" key="2">
    <source>
        <dbReference type="Proteomes" id="UP000830401"/>
    </source>
</evidence>
<evidence type="ECO:0000313" key="1">
    <source>
        <dbReference type="EMBL" id="UOQ69605.1"/>
    </source>
</evidence>
<dbReference type="RefSeq" id="WP_245127451.1">
    <property type="nucleotide sequence ID" value="NZ_CP095067.1"/>
</dbReference>
<geneLocation type="plasmid" evidence="1 2">
    <name>unnamed6</name>
</geneLocation>
<organism evidence="1 2">
    <name type="scientific">Hymenobacter volaticus</name>
    <dbReference type="NCBI Taxonomy" id="2932254"/>
    <lineage>
        <taxon>Bacteria</taxon>
        <taxon>Pseudomonadati</taxon>
        <taxon>Bacteroidota</taxon>
        <taxon>Cytophagia</taxon>
        <taxon>Cytophagales</taxon>
        <taxon>Hymenobacteraceae</taxon>
        <taxon>Hymenobacter</taxon>
    </lineage>
</organism>
<accession>A0ABY4GFM3</accession>
<dbReference type="EMBL" id="CP095067">
    <property type="protein sequence ID" value="UOQ69605.1"/>
    <property type="molecule type" value="Genomic_DNA"/>
</dbReference>
<gene>
    <name evidence="1" type="ORF">MUN86_29305</name>
</gene>
<dbReference type="Proteomes" id="UP000830401">
    <property type="component" value="Plasmid unnamed6"/>
</dbReference>
<keyword evidence="2" id="KW-1185">Reference proteome</keyword>
<reference evidence="1" key="1">
    <citation type="submission" date="2022-04" db="EMBL/GenBank/DDBJ databases">
        <title>Hymenobacter sp. isolated from the air.</title>
        <authorList>
            <person name="Won M."/>
            <person name="Lee C.-M."/>
            <person name="Woen H.-Y."/>
            <person name="Kwon S.-W."/>
        </authorList>
    </citation>
    <scope>NUCLEOTIDE SEQUENCE</scope>
    <source>
        <strain evidence="1">5420S-77</strain>
        <plasmid evidence="1">unnamed6</plasmid>
    </source>
</reference>
<name>A0ABY4GFM3_9BACT</name>
<proteinExistence type="predicted"/>
<sequence>MLTCSCWTTKQVKQVRWQNYTFHLAVSDGGATTNFNWKVTARYQGLFGTREKTVFEAYGGPYLTDMQVENSTLVLLAYDGQAERIELDLQHLEALLEDSVRYHRYSLRQSNSFYQEPAFINAQREKEQYLDLEAAQRRQQQEAQRH</sequence>
<protein>
    <submittedName>
        <fullName evidence="1">Uncharacterized protein</fullName>
    </submittedName>
</protein>
<keyword evidence="1" id="KW-0614">Plasmid</keyword>